<dbReference type="RefSeq" id="WP_008420221.1">
    <property type="nucleotide sequence ID" value="NZ_AOIA01000021.1"/>
</dbReference>
<evidence type="ECO:0000313" key="2">
    <source>
        <dbReference type="EMBL" id="ELY65845.1"/>
    </source>
</evidence>
<proteinExistence type="predicted"/>
<gene>
    <name evidence="2" type="ORF">C492_02607</name>
</gene>
<evidence type="ECO:0000313" key="3">
    <source>
        <dbReference type="Proteomes" id="UP000011531"/>
    </source>
</evidence>
<dbReference type="AlphaFoldDB" id="L9XVP6"/>
<comment type="caution">
    <text evidence="2">The sequence shown here is derived from an EMBL/GenBank/DDBJ whole genome shotgun (WGS) entry which is preliminary data.</text>
</comment>
<dbReference type="OrthoDB" id="200685at2157"/>
<organism evidence="2 3">
    <name type="scientific">Natronococcus jeotgali DSM 18795</name>
    <dbReference type="NCBI Taxonomy" id="1227498"/>
    <lineage>
        <taxon>Archaea</taxon>
        <taxon>Methanobacteriati</taxon>
        <taxon>Methanobacteriota</taxon>
        <taxon>Stenosarchaea group</taxon>
        <taxon>Halobacteria</taxon>
        <taxon>Halobacteriales</taxon>
        <taxon>Natrialbaceae</taxon>
        <taxon>Natronococcus</taxon>
    </lineage>
</organism>
<evidence type="ECO:0000256" key="1">
    <source>
        <dbReference type="SAM" id="MobiDB-lite"/>
    </source>
</evidence>
<accession>L9XVP6</accession>
<feature type="region of interest" description="Disordered" evidence="1">
    <location>
        <begin position="1"/>
        <end position="24"/>
    </location>
</feature>
<dbReference type="Proteomes" id="UP000011531">
    <property type="component" value="Unassembled WGS sequence"/>
</dbReference>
<name>L9XVP6_9EURY</name>
<dbReference type="EMBL" id="AOIA01000021">
    <property type="protein sequence ID" value="ELY65845.1"/>
    <property type="molecule type" value="Genomic_DNA"/>
</dbReference>
<sequence length="79" mass="8786">MGNGDHRTGETGGVEVELASERDDQRTETLVRTFEQVTILESGWLRGSEPADGCGVRYYPPKRVLDIRWSGFTGLEGSR</sequence>
<reference evidence="2 3" key="1">
    <citation type="journal article" date="2014" name="PLoS Genet.">
        <title>Phylogenetically driven sequencing of extremely halophilic archaea reveals strategies for static and dynamic osmo-response.</title>
        <authorList>
            <person name="Becker E.A."/>
            <person name="Seitzer P.M."/>
            <person name="Tritt A."/>
            <person name="Larsen D."/>
            <person name="Krusor M."/>
            <person name="Yao A.I."/>
            <person name="Wu D."/>
            <person name="Madern D."/>
            <person name="Eisen J.A."/>
            <person name="Darling A.E."/>
            <person name="Facciotti M.T."/>
        </authorList>
    </citation>
    <scope>NUCLEOTIDE SEQUENCE [LARGE SCALE GENOMIC DNA]</scope>
    <source>
        <strain evidence="2 3">DSM 18795</strain>
    </source>
</reference>
<protein>
    <submittedName>
        <fullName evidence="2">Uncharacterized protein</fullName>
    </submittedName>
</protein>
<keyword evidence="3" id="KW-1185">Reference proteome</keyword>